<dbReference type="OrthoDB" id="10583858at2759"/>
<accession>A0A8X7RS83</accession>
<protein>
    <submittedName>
        <fullName evidence="1">Uncharacterized protein</fullName>
    </submittedName>
</protein>
<organism evidence="1 2">
    <name type="scientific">Brassica carinata</name>
    <name type="common">Ethiopian mustard</name>
    <name type="synonym">Abyssinian cabbage</name>
    <dbReference type="NCBI Taxonomy" id="52824"/>
    <lineage>
        <taxon>Eukaryota</taxon>
        <taxon>Viridiplantae</taxon>
        <taxon>Streptophyta</taxon>
        <taxon>Embryophyta</taxon>
        <taxon>Tracheophyta</taxon>
        <taxon>Spermatophyta</taxon>
        <taxon>Magnoliopsida</taxon>
        <taxon>eudicotyledons</taxon>
        <taxon>Gunneridae</taxon>
        <taxon>Pentapetalae</taxon>
        <taxon>rosids</taxon>
        <taxon>malvids</taxon>
        <taxon>Brassicales</taxon>
        <taxon>Brassicaceae</taxon>
        <taxon>Brassiceae</taxon>
        <taxon>Brassica</taxon>
    </lineage>
</organism>
<dbReference type="AlphaFoldDB" id="A0A8X7RS83"/>
<proteinExistence type="predicted"/>
<keyword evidence="2" id="KW-1185">Reference proteome</keyword>
<comment type="caution">
    <text evidence="1">The sequence shown here is derived from an EMBL/GenBank/DDBJ whole genome shotgun (WGS) entry which is preliminary data.</text>
</comment>
<evidence type="ECO:0000313" key="2">
    <source>
        <dbReference type="Proteomes" id="UP000886595"/>
    </source>
</evidence>
<dbReference type="Proteomes" id="UP000886595">
    <property type="component" value="Unassembled WGS sequence"/>
</dbReference>
<gene>
    <name evidence="1" type="ORF">Bca52824_039776</name>
</gene>
<sequence length="105" mass="11793">MVDQMGSPVSLCNGLYARLLLMGKSNGDLSVESRETTEEEEYGVFPVMERRRTRSGVQFAYDGPEIKAKIDEANDEIYNCNSEKIHIANRLKAKMAVRVVSACFN</sequence>
<dbReference type="EMBL" id="JAAMPC010000009">
    <property type="protein sequence ID" value="KAG2293107.1"/>
    <property type="molecule type" value="Genomic_DNA"/>
</dbReference>
<name>A0A8X7RS83_BRACI</name>
<evidence type="ECO:0000313" key="1">
    <source>
        <dbReference type="EMBL" id="KAG2293107.1"/>
    </source>
</evidence>
<reference evidence="1 2" key="1">
    <citation type="submission" date="2020-02" db="EMBL/GenBank/DDBJ databases">
        <authorList>
            <person name="Ma Q."/>
            <person name="Huang Y."/>
            <person name="Song X."/>
            <person name="Pei D."/>
        </authorList>
    </citation>
    <scope>NUCLEOTIDE SEQUENCE [LARGE SCALE GENOMIC DNA]</scope>
    <source>
        <strain evidence="1">Sxm20200214</strain>
        <tissue evidence="1">Leaf</tissue>
    </source>
</reference>